<dbReference type="Proteomes" id="UP000041254">
    <property type="component" value="Unassembled WGS sequence"/>
</dbReference>
<evidence type="ECO:0000313" key="1">
    <source>
        <dbReference type="EMBL" id="CEL99895.1"/>
    </source>
</evidence>
<accession>A0A0G4EPW8</accession>
<dbReference type="PhylomeDB" id="A0A0G4EPW8"/>
<organism evidence="1 2">
    <name type="scientific">Vitrella brassicaformis (strain CCMP3155)</name>
    <dbReference type="NCBI Taxonomy" id="1169540"/>
    <lineage>
        <taxon>Eukaryota</taxon>
        <taxon>Sar</taxon>
        <taxon>Alveolata</taxon>
        <taxon>Colpodellida</taxon>
        <taxon>Vitrellaceae</taxon>
        <taxon>Vitrella</taxon>
    </lineage>
</organism>
<sequence>MPYVEAHRWGVRLAHLIAVIVRYPLGLTTGNYAMTAFAGVVDGHAEGRAEMVERGRIAAGTLTTISFEQADRTDMSQAELQELPLLQRTEPAIPNPSCSRRVLPSLETVTGLRIGHAVVAGRWTMPALKDIIDARVEREPPPANQPPDPLRLATWVSTSTALRRLDVCSPPRHKAMVLDRAGRGEGAAGQSETVRPLANLEDIGTLECSSDRHFIQDINELQSVLIARGCDGVQGRGLTSLRVDLIDRMKADMDALEMLVALERFNELVRRTQKVRVTGGSAPTCIATFDLSNLFRLPADATSFIKQSIIRLAAAALTVEWKITPRDTTDLQPLETPNDAVKEVAATISFDKAESVAIHTRRNWQPPLLIPRPRALEHLANSAFPVATSLSVTTTLGSHAVAPLVRIIGADRLQVDAGSVPLSAEAWSAYLAELGRAARVPLLRLRVEGDESGPVDWGDRPDALPTISEIQLYLKVPEGVPSEDDYFYAFIQQLLKLRGLTRLEVFEPVGTSRRVLRTRCPDKTIGNFTIDFSGSVQLSRTWPATQSDTQLKR</sequence>
<dbReference type="AlphaFoldDB" id="A0A0G4EPW8"/>
<reference evidence="1 2" key="1">
    <citation type="submission" date="2014-11" db="EMBL/GenBank/DDBJ databases">
        <authorList>
            <person name="Zhu J."/>
            <person name="Qi W."/>
            <person name="Song R."/>
        </authorList>
    </citation>
    <scope>NUCLEOTIDE SEQUENCE [LARGE SCALE GENOMIC DNA]</scope>
</reference>
<evidence type="ECO:0000313" key="2">
    <source>
        <dbReference type="Proteomes" id="UP000041254"/>
    </source>
</evidence>
<dbReference type="InParanoid" id="A0A0G4EPW8"/>
<gene>
    <name evidence="1" type="ORF">Vbra_4056</name>
</gene>
<dbReference type="VEuPathDB" id="CryptoDB:Vbra_4056"/>
<dbReference type="EMBL" id="CDMY01000291">
    <property type="protein sequence ID" value="CEL99895.1"/>
    <property type="molecule type" value="Genomic_DNA"/>
</dbReference>
<proteinExistence type="predicted"/>
<protein>
    <submittedName>
        <fullName evidence="1">Uncharacterized protein</fullName>
    </submittedName>
</protein>
<keyword evidence="2" id="KW-1185">Reference proteome</keyword>
<name>A0A0G4EPW8_VITBC</name>